<dbReference type="EC" id="2.3.2.13" evidence="3"/>
<evidence type="ECO:0000256" key="2">
    <source>
        <dbReference type="ARBA" id="ARBA00022969"/>
    </source>
</evidence>
<proteinExistence type="inferred from homology"/>
<accession>A0ABT9U535</accession>
<gene>
    <name evidence="3" type="ORF">J2T15_004213</name>
</gene>
<organism evidence="3 4">
    <name type="scientific">Paenibacillus harenae</name>
    <dbReference type="NCBI Taxonomy" id="306543"/>
    <lineage>
        <taxon>Bacteria</taxon>
        <taxon>Bacillati</taxon>
        <taxon>Bacillota</taxon>
        <taxon>Bacilli</taxon>
        <taxon>Bacillales</taxon>
        <taxon>Paenibacillaceae</taxon>
        <taxon>Paenibacillus</taxon>
    </lineage>
</organism>
<name>A0ABT9U535_PAEHA</name>
<dbReference type="EMBL" id="JAUSSU010000008">
    <property type="protein sequence ID" value="MDQ0114757.1"/>
    <property type="molecule type" value="Genomic_DNA"/>
</dbReference>
<keyword evidence="4" id="KW-1185">Reference proteome</keyword>
<keyword evidence="2" id="KW-0749">Sporulation</keyword>
<dbReference type="NCBIfam" id="NF002869">
    <property type="entry name" value="PRK03187.1"/>
    <property type="match status" value="1"/>
</dbReference>
<dbReference type="HAMAP" id="MF_00727">
    <property type="entry name" value="Tgl"/>
    <property type="match status" value="1"/>
</dbReference>
<dbReference type="GO" id="GO:0003810">
    <property type="term" value="F:protein-glutamine gamma-glutamyltransferase activity"/>
    <property type="evidence" value="ECO:0007669"/>
    <property type="project" value="UniProtKB-EC"/>
</dbReference>
<dbReference type="RefSeq" id="WP_307206134.1">
    <property type="nucleotide sequence ID" value="NZ_JAUSSU010000008.1"/>
</dbReference>
<reference evidence="3 4" key="1">
    <citation type="submission" date="2023-07" db="EMBL/GenBank/DDBJ databases">
        <title>Sorghum-associated microbial communities from plants grown in Nebraska, USA.</title>
        <authorList>
            <person name="Schachtman D."/>
        </authorList>
    </citation>
    <scope>NUCLEOTIDE SEQUENCE [LARGE SCALE GENOMIC DNA]</scope>
    <source>
        <strain evidence="3 4">CC482</strain>
    </source>
</reference>
<comment type="caution">
    <text evidence="3">The sequence shown here is derived from an EMBL/GenBank/DDBJ whole genome shotgun (WGS) entry which is preliminary data.</text>
</comment>
<dbReference type="InterPro" id="IPR020916">
    <property type="entry name" value="Gln_gamma-glutamylTfrase_bac"/>
</dbReference>
<evidence type="ECO:0000313" key="4">
    <source>
        <dbReference type="Proteomes" id="UP001229346"/>
    </source>
</evidence>
<evidence type="ECO:0000313" key="3">
    <source>
        <dbReference type="EMBL" id="MDQ0114757.1"/>
    </source>
</evidence>
<evidence type="ECO:0000256" key="1">
    <source>
        <dbReference type="ARBA" id="ARBA00022679"/>
    </source>
</evidence>
<dbReference type="Pfam" id="PF20085">
    <property type="entry name" value="TGL"/>
    <property type="match status" value="1"/>
</dbReference>
<dbReference type="Proteomes" id="UP001229346">
    <property type="component" value="Unassembled WGS sequence"/>
</dbReference>
<sequence length="284" mass="32497">MINITGSNAQQINQLPLTELQRSIVRQKERSPEMYRYPSLQALQFELVLRSNIVQAAKDLNDSGASFAVFKKSRCNERLWSRTEAGGFKLRPGVLPSDGIRDIYENGELYAFECATAIVILLYKAMLETLGESNFNRHFRDLLLFDWTYDNDLRLITLYSYVEAYPGDILYFENPDHDDDRPEWQGENVIKLANDLYYGHGVGIKSAAGMIEALNRTRNPGSTKSAFLSDLVNHPDFGYLMTLPSRSRESVLAERAEPPVVARIGTAVYVYRNHKMRKQDRMLL</sequence>
<protein>
    <submittedName>
        <fullName evidence="3">Protein-glutamine gamma-glutamyltransferase</fullName>
        <ecNumber evidence="3">2.3.2.13</ecNumber>
    </submittedName>
</protein>
<keyword evidence="1 3" id="KW-0808">Transferase</keyword>
<keyword evidence="3" id="KW-0012">Acyltransferase</keyword>